<name>A0A433QFC7_9FUNG</name>
<dbReference type="AlphaFoldDB" id="A0A433QFC7"/>
<gene>
    <name evidence="1" type="ORF">BC938DRAFT_481814</name>
</gene>
<sequence>MPLPNLFLSLVITIADHGHEPVVTKLLVLGLLLGRRLVDCDNLIVYGTGEGERRSDPVVPGYDFGSELYHMGVAENRHIPFSFQVSCPVNGRSDHNLLRIFGSCVASPIPPQTRGKRSRFLTRLDPNRVAKRNTHVFPVRGIPWWWLGGRPRRWAGLS</sequence>
<evidence type="ECO:0000313" key="1">
    <source>
        <dbReference type="EMBL" id="RUS28496.1"/>
    </source>
</evidence>
<evidence type="ECO:0000313" key="2">
    <source>
        <dbReference type="Proteomes" id="UP000274822"/>
    </source>
</evidence>
<dbReference type="EMBL" id="RBNJ01006547">
    <property type="protein sequence ID" value="RUS28496.1"/>
    <property type="molecule type" value="Genomic_DNA"/>
</dbReference>
<keyword evidence="2" id="KW-1185">Reference proteome</keyword>
<protein>
    <submittedName>
        <fullName evidence="1">Uncharacterized protein</fullName>
    </submittedName>
</protein>
<comment type="caution">
    <text evidence="1">The sequence shown here is derived from an EMBL/GenBank/DDBJ whole genome shotgun (WGS) entry which is preliminary data.</text>
</comment>
<accession>A0A433QFC7</accession>
<organism evidence="1 2">
    <name type="scientific">Jimgerdemannia flammicorona</name>
    <dbReference type="NCBI Taxonomy" id="994334"/>
    <lineage>
        <taxon>Eukaryota</taxon>
        <taxon>Fungi</taxon>
        <taxon>Fungi incertae sedis</taxon>
        <taxon>Mucoromycota</taxon>
        <taxon>Mucoromycotina</taxon>
        <taxon>Endogonomycetes</taxon>
        <taxon>Endogonales</taxon>
        <taxon>Endogonaceae</taxon>
        <taxon>Jimgerdemannia</taxon>
    </lineage>
</organism>
<proteinExistence type="predicted"/>
<dbReference type="Proteomes" id="UP000274822">
    <property type="component" value="Unassembled WGS sequence"/>
</dbReference>
<reference evidence="1 2" key="1">
    <citation type="journal article" date="2018" name="New Phytol.">
        <title>Phylogenomics of Endogonaceae and evolution of mycorrhizas within Mucoromycota.</title>
        <authorList>
            <person name="Chang Y."/>
            <person name="Desiro A."/>
            <person name="Na H."/>
            <person name="Sandor L."/>
            <person name="Lipzen A."/>
            <person name="Clum A."/>
            <person name="Barry K."/>
            <person name="Grigoriev I.V."/>
            <person name="Martin F.M."/>
            <person name="Stajich J.E."/>
            <person name="Smith M.E."/>
            <person name="Bonito G."/>
            <person name="Spatafora J.W."/>
        </authorList>
    </citation>
    <scope>NUCLEOTIDE SEQUENCE [LARGE SCALE GENOMIC DNA]</scope>
    <source>
        <strain evidence="1 2">AD002</strain>
    </source>
</reference>